<gene>
    <name evidence="1" type="ORF">GW779_04040</name>
</gene>
<accession>A0A8J8CH61</accession>
<sequence>MSKQDKNLVAYCGLHCGDCFFYKGEIANLARDLRKKLREAKLNQNYMEFSKFSKEFQNYHQCYEVLGAMVKFRCKRACRGGGGPPFCKIRKCCQKKNIQGCWQCDEFETCKKLDFLKPTHGEAHIKNLIKIKEQGISKFLEGKMHW</sequence>
<name>A0A8J8CH61_9ARCH</name>
<dbReference type="Proteomes" id="UP000738826">
    <property type="component" value="Unassembled WGS sequence"/>
</dbReference>
<dbReference type="EMBL" id="JAACQH010000081">
    <property type="protein sequence ID" value="NCS91566.1"/>
    <property type="molecule type" value="Genomic_DNA"/>
</dbReference>
<evidence type="ECO:0000313" key="2">
    <source>
        <dbReference type="Proteomes" id="UP000738826"/>
    </source>
</evidence>
<evidence type="ECO:0000313" key="1">
    <source>
        <dbReference type="EMBL" id="NCS91566.1"/>
    </source>
</evidence>
<dbReference type="AlphaFoldDB" id="A0A8J8CH61"/>
<reference evidence="1" key="1">
    <citation type="submission" date="2019-11" db="EMBL/GenBank/DDBJ databases">
        <title>Lipid analysis of CO2-rich subsurface aquifers suggests an autotrophy-based deep biosphere with lysolipids enriched in CPR bacteria.</title>
        <authorList>
            <person name="Probst A.J."/>
            <person name="Elling F.J."/>
            <person name="Castelle C.J."/>
            <person name="Zhu Q."/>
            <person name="Elvert M."/>
            <person name="Birarda G."/>
            <person name="Holman H.-Y."/>
            <person name="Lane K.R."/>
            <person name="Ladd B."/>
            <person name="Ryan M.C."/>
            <person name="Woyke T."/>
            <person name="Hinrichs K.-U."/>
            <person name="Banfield J.F."/>
        </authorList>
    </citation>
    <scope>NUCLEOTIDE SEQUENCE</scope>
    <source>
        <strain evidence="1">CG_2015-04_33_537</strain>
    </source>
</reference>
<comment type="caution">
    <text evidence="1">The sequence shown here is derived from an EMBL/GenBank/DDBJ whole genome shotgun (WGS) entry which is preliminary data.</text>
</comment>
<dbReference type="Pfam" id="PF12675">
    <property type="entry name" value="DUF3795"/>
    <property type="match status" value="1"/>
</dbReference>
<proteinExistence type="predicted"/>
<protein>
    <submittedName>
        <fullName evidence="1">DUF3795 domain-containing protein</fullName>
    </submittedName>
</protein>
<dbReference type="InterPro" id="IPR024227">
    <property type="entry name" value="DUF3795"/>
</dbReference>
<organism evidence="1 2">
    <name type="scientific">Candidatus Altarchaeum hamiconexum</name>
    <dbReference type="NCBI Taxonomy" id="1803513"/>
    <lineage>
        <taxon>Archaea</taxon>
        <taxon>Candidatus Altarchaeota</taxon>
        <taxon>Candidatus Altiarchaeia</taxon>
        <taxon>Candidatus Altarchaeales</taxon>
        <taxon>Candidatus Altarchaeaceae</taxon>
        <taxon>Candidatus Altarchaeum</taxon>
    </lineage>
</organism>